<dbReference type="Proteomes" id="UP000027456">
    <property type="component" value="Unassembled WGS sequence"/>
</dbReference>
<dbReference type="GO" id="GO:0016787">
    <property type="term" value="F:hydrolase activity"/>
    <property type="evidence" value="ECO:0007669"/>
    <property type="project" value="UniProtKB-UniRule"/>
</dbReference>
<evidence type="ECO:0000256" key="4">
    <source>
        <dbReference type="ARBA" id="ARBA00022806"/>
    </source>
</evidence>
<dbReference type="GO" id="GO:0043138">
    <property type="term" value="F:3'-5' DNA helicase activity"/>
    <property type="evidence" value="ECO:0007669"/>
    <property type="project" value="UniProtKB-EC"/>
</dbReference>
<evidence type="ECO:0000313" key="15">
    <source>
        <dbReference type="Proteomes" id="UP000027456"/>
    </source>
</evidence>
<gene>
    <name evidence="14" type="ORF">V565_051960</name>
</gene>
<evidence type="ECO:0000259" key="12">
    <source>
        <dbReference type="PROSITE" id="PS51198"/>
    </source>
</evidence>
<dbReference type="InterPro" id="IPR013986">
    <property type="entry name" value="DExx_box_DNA_helicase_dom_sf"/>
</dbReference>
<evidence type="ECO:0000256" key="11">
    <source>
        <dbReference type="PROSITE-ProRule" id="PRU00560"/>
    </source>
</evidence>
<dbReference type="CDD" id="cd18807">
    <property type="entry name" value="SF1_C_UvrD"/>
    <property type="match status" value="1"/>
</dbReference>
<sequence>MHSRKLPFAHNAAMQLPLLRHISTYRVHTPTPSRNIKFSSCRHLTFTRPRDTSHRPTHSISQHLAKLNKEQIQAILSDPFGALQILAGPGTGKTLVMALRAAKLIKVDHIPPELIFLVTFGRSPAEELRTRLYGIIGQELTDRLNLGTIHGTCFRYVKGHKTPEVSLWTDGMHRRNIKHITMCHVSGEVLNESLVSNIQQAVARVKVYAGTHHSRLDFIYRSLRLEISYDTFERIILDHQETMKHSKALDFDDLVNECRELIDQKRWLFSGTQHILVDEFQDTNLAQYKLIRSIARVSKCGITVVGDPDQAIYGWRFADRENFQRMCADFPHTRVTNLELNYRSTPSILNLAHAVIVQDESRPSRTLHAFQACPAGPLPTLQQQLTIEEEANAIATRIQDMHGKSNGALGYGDFAILLRYHHWKQPFEDSLGRQGVPFQILPKLSFYTKDVVHDVLAYVFLAFSPQATPWLLRILDNASAIDSETVKNIQRLALVHKKTAMDIVRLMAYDASYKVNSYAQCQFQRLVVLLDYIKREGRNGALPSHILEYIIKHTNFTTYLKRRMRGYNFPQCWREIQILVHEARKFETSEVVAYSTFTPMDAYIHHVEELSKEAKMFDTQSVNIMTVHASKGLEFPVVFIPGVINGVYPRSKRRVEYEEDRRLLYVACTRPKAELHLTYPEYKDAEITRERAELSEFMDKVDPHLYQTLSN</sequence>
<evidence type="ECO:0000259" key="13">
    <source>
        <dbReference type="PROSITE" id="PS51217"/>
    </source>
</evidence>
<protein>
    <recommendedName>
        <fullName evidence="9">DNA 3'-5' helicase</fullName>
        <ecNumber evidence="9">5.6.2.4</ecNumber>
    </recommendedName>
</protein>
<dbReference type="Gene3D" id="1.10.10.160">
    <property type="match status" value="1"/>
</dbReference>
<evidence type="ECO:0000256" key="2">
    <source>
        <dbReference type="ARBA" id="ARBA00022741"/>
    </source>
</evidence>
<comment type="caution">
    <text evidence="14">The sequence shown here is derived from an EMBL/GenBank/DDBJ whole genome shotgun (WGS) entry which is preliminary data.</text>
</comment>
<dbReference type="PROSITE" id="PS51217">
    <property type="entry name" value="UVRD_HELICASE_CTER"/>
    <property type="match status" value="1"/>
</dbReference>
<dbReference type="InterPro" id="IPR027417">
    <property type="entry name" value="P-loop_NTPase"/>
</dbReference>
<proteinExistence type="inferred from homology"/>
<feature type="domain" description="UvrD-like helicase C-terminal" evidence="13">
    <location>
        <begin position="346"/>
        <end position="632"/>
    </location>
</feature>
<name>A0A074RY49_9AGAM</name>
<dbReference type="Pfam" id="PF00580">
    <property type="entry name" value="UvrD-helicase"/>
    <property type="match status" value="1"/>
</dbReference>
<dbReference type="STRING" id="1423351.A0A074RY49"/>
<dbReference type="Pfam" id="PF13361">
    <property type="entry name" value="UvrD_C"/>
    <property type="match status" value="1"/>
</dbReference>
<evidence type="ECO:0000256" key="8">
    <source>
        <dbReference type="ARBA" id="ARBA00034617"/>
    </source>
</evidence>
<dbReference type="EMBL" id="AZST01000129">
    <property type="protein sequence ID" value="KEP52026.1"/>
    <property type="molecule type" value="Genomic_DNA"/>
</dbReference>
<dbReference type="Gene3D" id="3.40.50.300">
    <property type="entry name" value="P-loop containing nucleotide triphosphate hydrolases"/>
    <property type="match status" value="2"/>
</dbReference>
<accession>A0A074RY49</accession>
<dbReference type="PANTHER" id="PTHR11070">
    <property type="entry name" value="UVRD / RECB / PCRA DNA HELICASE FAMILY MEMBER"/>
    <property type="match status" value="1"/>
</dbReference>
<evidence type="ECO:0000256" key="9">
    <source>
        <dbReference type="ARBA" id="ARBA00034808"/>
    </source>
</evidence>
<keyword evidence="7" id="KW-0413">Isomerase</keyword>
<keyword evidence="3 11" id="KW-0378">Hydrolase</keyword>
<evidence type="ECO:0000256" key="10">
    <source>
        <dbReference type="ARBA" id="ARBA00048988"/>
    </source>
</evidence>
<evidence type="ECO:0000256" key="3">
    <source>
        <dbReference type="ARBA" id="ARBA00022801"/>
    </source>
</evidence>
<dbReference type="HOGENOM" id="CLU_004585_5_2_1"/>
<dbReference type="PROSITE" id="PS51198">
    <property type="entry name" value="UVRD_HELICASE_ATP_BIND"/>
    <property type="match status" value="1"/>
</dbReference>
<comment type="similarity">
    <text evidence="1">Belongs to the helicase family. UvrD subfamily.</text>
</comment>
<keyword evidence="6" id="KW-0238">DNA-binding</keyword>
<comment type="catalytic activity">
    <reaction evidence="10">
        <text>ATP + H2O = ADP + phosphate + H(+)</text>
        <dbReference type="Rhea" id="RHEA:13065"/>
        <dbReference type="ChEBI" id="CHEBI:15377"/>
        <dbReference type="ChEBI" id="CHEBI:15378"/>
        <dbReference type="ChEBI" id="CHEBI:30616"/>
        <dbReference type="ChEBI" id="CHEBI:43474"/>
        <dbReference type="ChEBI" id="CHEBI:456216"/>
        <dbReference type="EC" id="5.6.2.4"/>
    </reaction>
</comment>
<evidence type="ECO:0000256" key="6">
    <source>
        <dbReference type="ARBA" id="ARBA00023125"/>
    </source>
</evidence>
<evidence type="ECO:0000256" key="7">
    <source>
        <dbReference type="ARBA" id="ARBA00023235"/>
    </source>
</evidence>
<dbReference type="GO" id="GO:0000725">
    <property type="term" value="P:recombinational repair"/>
    <property type="evidence" value="ECO:0007669"/>
    <property type="project" value="TreeGrafter"/>
</dbReference>
<comment type="catalytic activity">
    <reaction evidence="8">
        <text>Couples ATP hydrolysis with the unwinding of duplex DNA by translocating in the 3'-5' direction.</text>
        <dbReference type="EC" id="5.6.2.4"/>
    </reaction>
</comment>
<dbReference type="GO" id="GO:0005524">
    <property type="term" value="F:ATP binding"/>
    <property type="evidence" value="ECO:0007669"/>
    <property type="project" value="UniProtKB-UniRule"/>
</dbReference>
<dbReference type="Gene3D" id="1.10.486.10">
    <property type="entry name" value="PCRA, domain 4"/>
    <property type="match status" value="1"/>
</dbReference>
<keyword evidence="4 11" id="KW-0347">Helicase</keyword>
<evidence type="ECO:0000313" key="14">
    <source>
        <dbReference type="EMBL" id="KEP52026.1"/>
    </source>
</evidence>
<dbReference type="PANTHER" id="PTHR11070:SF2">
    <property type="entry name" value="ATP-DEPENDENT DNA HELICASE SRS2"/>
    <property type="match status" value="1"/>
</dbReference>
<dbReference type="CDD" id="cd17932">
    <property type="entry name" value="DEXQc_UvrD"/>
    <property type="match status" value="1"/>
</dbReference>
<feature type="domain" description="UvrD-like helicase ATP-binding" evidence="12">
    <location>
        <begin position="66"/>
        <end position="345"/>
    </location>
</feature>
<evidence type="ECO:0000256" key="1">
    <source>
        <dbReference type="ARBA" id="ARBA00009922"/>
    </source>
</evidence>
<dbReference type="EC" id="5.6.2.4" evidence="9"/>
<keyword evidence="2 11" id="KW-0547">Nucleotide-binding</keyword>
<dbReference type="InterPro" id="IPR000212">
    <property type="entry name" value="DNA_helicase_UvrD/REP"/>
</dbReference>
<dbReference type="SUPFAM" id="SSF52540">
    <property type="entry name" value="P-loop containing nucleoside triphosphate hydrolases"/>
    <property type="match status" value="1"/>
</dbReference>
<reference evidence="14 15" key="1">
    <citation type="submission" date="2013-12" db="EMBL/GenBank/DDBJ databases">
        <authorList>
            <person name="Cubeta M."/>
            <person name="Pakala S."/>
            <person name="Fedorova N."/>
            <person name="Thomas E."/>
            <person name="Dean R."/>
            <person name="Jabaji S."/>
            <person name="Neate S."/>
            <person name="Toda T."/>
            <person name="Tavantzis S."/>
            <person name="Vilgalys R."/>
            <person name="Bharathan N."/>
            <person name="Pakala S."/>
            <person name="Losada L.S."/>
            <person name="Zafar N."/>
            <person name="Nierman W."/>
        </authorList>
    </citation>
    <scope>NUCLEOTIDE SEQUENCE [LARGE SCALE GENOMIC DNA]</scope>
    <source>
        <strain evidence="14 15">123E</strain>
    </source>
</reference>
<dbReference type="InterPro" id="IPR014017">
    <property type="entry name" value="DNA_helicase_UvrD-like_C"/>
</dbReference>
<dbReference type="GO" id="GO:0003677">
    <property type="term" value="F:DNA binding"/>
    <property type="evidence" value="ECO:0007669"/>
    <property type="project" value="UniProtKB-KW"/>
</dbReference>
<feature type="binding site" evidence="11">
    <location>
        <begin position="87"/>
        <end position="94"/>
    </location>
    <ligand>
        <name>ATP</name>
        <dbReference type="ChEBI" id="CHEBI:30616"/>
    </ligand>
</feature>
<dbReference type="InterPro" id="IPR014016">
    <property type="entry name" value="UvrD-like_ATP-bd"/>
</dbReference>
<dbReference type="OrthoDB" id="1470711at2759"/>
<dbReference type="AlphaFoldDB" id="A0A074RY49"/>
<keyword evidence="5 11" id="KW-0067">ATP-binding</keyword>
<evidence type="ECO:0000256" key="5">
    <source>
        <dbReference type="ARBA" id="ARBA00022840"/>
    </source>
</evidence>
<dbReference type="GO" id="GO:0005634">
    <property type="term" value="C:nucleus"/>
    <property type="evidence" value="ECO:0007669"/>
    <property type="project" value="TreeGrafter"/>
</dbReference>
<organism evidence="14 15">
    <name type="scientific">Rhizoctonia solani 123E</name>
    <dbReference type="NCBI Taxonomy" id="1423351"/>
    <lineage>
        <taxon>Eukaryota</taxon>
        <taxon>Fungi</taxon>
        <taxon>Dikarya</taxon>
        <taxon>Basidiomycota</taxon>
        <taxon>Agaricomycotina</taxon>
        <taxon>Agaricomycetes</taxon>
        <taxon>Cantharellales</taxon>
        <taxon>Ceratobasidiaceae</taxon>
        <taxon>Rhizoctonia</taxon>
    </lineage>
</organism>
<keyword evidence="15" id="KW-1185">Reference proteome</keyword>